<name>A0A369KAR5_HYPMA</name>
<comment type="similarity">
    <text evidence="2 7">Belongs to the EMP24/GP25L family.</text>
</comment>
<keyword evidence="6 8" id="KW-0472">Membrane</keyword>
<dbReference type="GO" id="GO:0016020">
    <property type="term" value="C:membrane"/>
    <property type="evidence" value="ECO:0007669"/>
    <property type="project" value="UniProtKB-SubCell"/>
</dbReference>
<proteinExistence type="inferred from homology"/>
<dbReference type="Pfam" id="PF01105">
    <property type="entry name" value="EMP24_GP25L"/>
    <property type="match status" value="1"/>
</dbReference>
<evidence type="ECO:0000256" key="1">
    <source>
        <dbReference type="ARBA" id="ARBA00004479"/>
    </source>
</evidence>
<keyword evidence="12" id="KW-1185">Reference proteome</keyword>
<dbReference type="STRING" id="39966.A0A369KAR5"/>
<gene>
    <name evidence="11" type="primary">ERV25</name>
    <name evidence="11" type="ORF">Hypma_002203</name>
</gene>
<feature type="transmembrane region" description="Helical" evidence="8">
    <location>
        <begin position="190"/>
        <end position="213"/>
    </location>
</feature>
<evidence type="ECO:0000259" key="10">
    <source>
        <dbReference type="PROSITE" id="PS50866"/>
    </source>
</evidence>
<dbReference type="PANTHER" id="PTHR22811">
    <property type="entry name" value="TRANSMEMBRANE EMP24 DOMAIN-CONTAINING PROTEIN"/>
    <property type="match status" value="1"/>
</dbReference>
<dbReference type="Proteomes" id="UP000076154">
    <property type="component" value="Unassembled WGS sequence"/>
</dbReference>
<keyword evidence="5 8" id="KW-1133">Transmembrane helix</keyword>
<evidence type="ECO:0000256" key="7">
    <source>
        <dbReference type="RuleBase" id="RU003827"/>
    </source>
</evidence>
<dbReference type="FunCoup" id="A0A369KAR5">
    <property type="interactions" value="704"/>
</dbReference>
<evidence type="ECO:0000256" key="3">
    <source>
        <dbReference type="ARBA" id="ARBA00022692"/>
    </source>
</evidence>
<evidence type="ECO:0000313" key="12">
    <source>
        <dbReference type="Proteomes" id="UP000076154"/>
    </source>
</evidence>
<feature type="chain" id="PRO_5016944733" evidence="9">
    <location>
        <begin position="24"/>
        <end position="220"/>
    </location>
</feature>
<dbReference type="SMART" id="SM01190">
    <property type="entry name" value="EMP24_GP25L"/>
    <property type="match status" value="1"/>
</dbReference>
<dbReference type="InterPro" id="IPR009038">
    <property type="entry name" value="GOLD_dom"/>
</dbReference>
<organism evidence="11 12">
    <name type="scientific">Hypsizygus marmoreus</name>
    <name type="common">White beech mushroom</name>
    <name type="synonym">Agaricus marmoreus</name>
    <dbReference type="NCBI Taxonomy" id="39966"/>
    <lineage>
        <taxon>Eukaryota</taxon>
        <taxon>Fungi</taxon>
        <taxon>Dikarya</taxon>
        <taxon>Basidiomycota</taxon>
        <taxon>Agaricomycotina</taxon>
        <taxon>Agaricomycetes</taxon>
        <taxon>Agaricomycetidae</taxon>
        <taxon>Agaricales</taxon>
        <taxon>Tricholomatineae</taxon>
        <taxon>Lyophyllaceae</taxon>
        <taxon>Hypsizygus</taxon>
    </lineage>
</organism>
<dbReference type="AlphaFoldDB" id="A0A369KAR5"/>
<evidence type="ECO:0000256" key="8">
    <source>
        <dbReference type="SAM" id="Phobius"/>
    </source>
</evidence>
<comment type="caution">
    <text evidence="11">The sequence shown here is derived from an EMBL/GenBank/DDBJ whole genome shotgun (WGS) entry which is preliminary data.</text>
</comment>
<keyword evidence="3 7" id="KW-0812">Transmembrane</keyword>
<comment type="subcellular location">
    <subcellularLocation>
        <location evidence="1 7">Membrane</location>
        <topology evidence="1 7">Single-pass type I membrane protein</topology>
    </subcellularLocation>
</comment>
<dbReference type="InterPro" id="IPR015720">
    <property type="entry name" value="Emp24-like"/>
</dbReference>
<protein>
    <submittedName>
        <fullName evidence="11">Endoplasmic reticulum vesicle protein 25</fullName>
    </submittedName>
</protein>
<reference evidence="11" key="1">
    <citation type="submission" date="2018-04" db="EMBL/GenBank/DDBJ databases">
        <title>Whole genome sequencing of Hypsizygus marmoreus.</title>
        <authorList>
            <person name="Choi I.-G."/>
            <person name="Min B."/>
            <person name="Kim J.-G."/>
            <person name="Kim S."/>
            <person name="Oh Y.-L."/>
            <person name="Kong W.-S."/>
            <person name="Park H."/>
            <person name="Jeong J."/>
            <person name="Song E.-S."/>
        </authorList>
    </citation>
    <scope>NUCLEOTIDE SEQUENCE [LARGE SCALE GENOMIC DNA]</scope>
    <source>
        <strain evidence="11">51987-8</strain>
    </source>
</reference>
<feature type="signal peptide" evidence="9">
    <location>
        <begin position="1"/>
        <end position="23"/>
    </location>
</feature>
<evidence type="ECO:0000256" key="5">
    <source>
        <dbReference type="ARBA" id="ARBA00022989"/>
    </source>
</evidence>
<evidence type="ECO:0000256" key="2">
    <source>
        <dbReference type="ARBA" id="ARBA00007104"/>
    </source>
</evidence>
<feature type="domain" description="GOLD" evidence="10">
    <location>
        <begin position="36"/>
        <end position="129"/>
    </location>
</feature>
<dbReference type="EMBL" id="LUEZ02000013">
    <property type="protein sequence ID" value="RDB28026.1"/>
    <property type="molecule type" value="Genomic_DNA"/>
</dbReference>
<sequence length="220" mass="24646">MLSASLHYLLLSSLLLLSTPTHAIKFSLQAHRYPPSKCIWNAAHPNALVIVTANVGPGLNQRVDIEIVDSSPKKNVYLSKKGIKSESRLAITTHSEGEVGVCFKNYIEGDVSYEQAQKLSRVIDLDVDIGADAVDYNAIANQESLSGLETEMRKLEGLVKEIVDELGYLKSREERFTDTNTSTNQRVQNFAWFTLASLTGLGVWQIFHLRAFFKRKYLID</sequence>
<dbReference type="InParanoid" id="A0A369KAR5"/>
<evidence type="ECO:0000256" key="6">
    <source>
        <dbReference type="ARBA" id="ARBA00023136"/>
    </source>
</evidence>
<evidence type="ECO:0000256" key="4">
    <source>
        <dbReference type="ARBA" id="ARBA00022729"/>
    </source>
</evidence>
<accession>A0A369KAR5</accession>
<evidence type="ECO:0000256" key="9">
    <source>
        <dbReference type="SAM" id="SignalP"/>
    </source>
</evidence>
<dbReference type="OrthoDB" id="759142at2759"/>
<dbReference type="PROSITE" id="PS50866">
    <property type="entry name" value="GOLD"/>
    <property type="match status" value="1"/>
</dbReference>
<evidence type="ECO:0000313" key="11">
    <source>
        <dbReference type="EMBL" id="RDB28026.1"/>
    </source>
</evidence>
<keyword evidence="4 9" id="KW-0732">Signal</keyword>